<organism evidence="2 3">
    <name type="scientific">Terrihabitans soli</name>
    <dbReference type="NCBI Taxonomy" id="708113"/>
    <lineage>
        <taxon>Bacteria</taxon>
        <taxon>Pseudomonadati</taxon>
        <taxon>Pseudomonadota</taxon>
        <taxon>Alphaproteobacteria</taxon>
        <taxon>Hyphomicrobiales</taxon>
        <taxon>Terrihabitans</taxon>
    </lineage>
</organism>
<dbReference type="Proteomes" id="UP000515317">
    <property type="component" value="Chromosome"/>
</dbReference>
<keyword evidence="1" id="KW-0812">Transmembrane</keyword>
<keyword evidence="3" id="KW-1185">Reference proteome</keyword>
<name>A0A6S6QTJ8_9HYPH</name>
<evidence type="ECO:0000256" key="1">
    <source>
        <dbReference type="SAM" id="Phobius"/>
    </source>
</evidence>
<proteinExistence type="predicted"/>
<evidence type="ECO:0000313" key="2">
    <source>
        <dbReference type="EMBL" id="BCJ92419.1"/>
    </source>
</evidence>
<evidence type="ECO:0000313" key="3">
    <source>
        <dbReference type="Proteomes" id="UP000515317"/>
    </source>
</evidence>
<dbReference type="KEGG" id="tso:IZ6_31540"/>
<protein>
    <submittedName>
        <fullName evidence="2">Uncharacterized protein</fullName>
    </submittedName>
</protein>
<gene>
    <name evidence="2" type="ORF">IZ6_31540</name>
</gene>
<sequence length="58" mass="6452">MPILIFILLVIAIAHVGFWDTLQAVFGAIGVIIVFFLIMAGLVASVIAYLYARVRRKF</sequence>
<dbReference type="RefSeq" id="WP_222875987.1">
    <property type="nucleotide sequence ID" value="NZ_AP023361.1"/>
</dbReference>
<dbReference type="EMBL" id="AP023361">
    <property type="protein sequence ID" value="BCJ92419.1"/>
    <property type="molecule type" value="Genomic_DNA"/>
</dbReference>
<keyword evidence="1" id="KW-1133">Transmembrane helix</keyword>
<accession>A0A6S6QTJ8</accession>
<reference evidence="2 3" key="1">
    <citation type="submission" date="2020-08" db="EMBL/GenBank/DDBJ databases">
        <title>Genome sequence of Rhizobiales bacterium strain IZ6.</title>
        <authorList>
            <person name="Nakai R."/>
            <person name="Naganuma T."/>
        </authorList>
    </citation>
    <scope>NUCLEOTIDE SEQUENCE [LARGE SCALE GENOMIC DNA]</scope>
    <source>
        <strain evidence="2 3">IZ6</strain>
    </source>
</reference>
<dbReference type="AlphaFoldDB" id="A0A6S6QTJ8"/>
<feature type="transmembrane region" description="Helical" evidence="1">
    <location>
        <begin position="24"/>
        <end position="52"/>
    </location>
</feature>
<keyword evidence="1" id="KW-0472">Membrane</keyword>